<accession>A0A411YBD1</accession>
<dbReference type="GO" id="GO:0015074">
    <property type="term" value="P:DNA integration"/>
    <property type="evidence" value="ECO:0007669"/>
    <property type="project" value="InterPro"/>
</dbReference>
<dbReference type="GO" id="GO:0003676">
    <property type="term" value="F:nucleic acid binding"/>
    <property type="evidence" value="ECO:0007669"/>
    <property type="project" value="InterPro"/>
</dbReference>
<dbReference type="EMBL" id="CP036402">
    <property type="protein sequence ID" value="QBI18510.1"/>
    <property type="molecule type" value="Genomic_DNA"/>
</dbReference>
<dbReference type="AlphaFoldDB" id="A0A411YBD1"/>
<organism evidence="2 3">
    <name type="scientific">Egibacter rhizosphaerae</name>
    <dbReference type="NCBI Taxonomy" id="1670831"/>
    <lineage>
        <taxon>Bacteria</taxon>
        <taxon>Bacillati</taxon>
        <taxon>Actinomycetota</taxon>
        <taxon>Nitriliruptoria</taxon>
        <taxon>Egibacterales</taxon>
        <taxon>Egibacteraceae</taxon>
        <taxon>Egibacter</taxon>
    </lineage>
</organism>
<evidence type="ECO:0000313" key="2">
    <source>
        <dbReference type="EMBL" id="QBI18510.1"/>
    </source>
</evidence>
<gene>
    <name evidence="2" type="ORF">ER308_02280</name>
</gene>
<feature type="domain" description="Integrase catalytic" evidence="1">
    <location>
        <begin position="1"/>
        <end position="101"/>
    </location>
</feature>
<evidence type="ECO:0000313" key="3">
    <source>
        <dbReference type="Proteomes" id="UP000291469"/>
    </source>
</evidence>
<dbReference type="SUPFAM" id="SSF53098">
    <property type="entry name" value="Ribonuclease H-like"/>
    <property type="match status" value="1"/>
</dbReference>
<reference evidence="2 3" key="1">
    <citation type="submission" date="2019-01" db="EMBL/GenBank/DDBJ databases">
        <title>Egibacter rhizosphaerae EGI 80759T.</title>
        <authorList>
            <person name="Chen D.-D."/>
            <person name="Tian Y."/>
            <person name="Jiao J.-Y."/>
            <person name="Zhang X.-T."/>
            <person name="Zhang Y.-G."/>
            <person name="Zhang Y."/>
            <person name="Xiao M."/>
            <person name="Shu W.-S."/>
            <person name="Li W.-J."/>
        </authorList>
    </citation>
    <scope>NUCLEOTIDE SEQUENCE [LARGE SCALE GENOMIC DNA]</scope>
    <source>
        <strain evidence="2 3">EGI 80759</strain>
    </source>
</reference>
<dbReference type="Pfam" id="PF00665">
    <property type="entry name" value="rve"/>
    <property type="match status" value="1"/>
</dbReference>
<dbReference type="Proteomes" id="UP000291469">
    <property type="component" value="Chromosome"/>
</dbReference>
<dbReference type="InterPro" id="IPR050900">
    <property type="entry name" value="Transposase_IS3/IS150/IS904"/>
</dbReference>
<sequence>MSTKSGEHQWLYLAVVMDAASRAVVGWSMADHLRTELALDALDMTLARRDPAPGAIHHSDLGSQYLAGAYQARLHAHGLRPSAGRAGRCWDNAAVESFFATRVPLMVAWPWQTFGSRTINAS</sequence>
<dbReference type="PANTHER" id="PTHR46889">
    <property type="entry name" value="TRANSPOSASE INSF FOR INSERTION SEQUENCE IS3B-RELATED"/>
    <property type="match status" value="1"/>
</dbReference>
<dbReference type="InterPro" id="IPR001584">
    <property type="entry name" value="Integrase_cat-core"/>
</dbReference>
<dbReference type="Gene3D" id="3.30.420.10">
    <property type="entry name" value="Ribonuclease H-like superfamily/Ribonuclease H"/>
    <property type="match status" value="1"/>
</dbReference>
<protein>
    <recommendedName>
        <fullName evidence="1">Integrase catalytic domain-containing protein</fullName>
    </recommendedName>
</protein>
<evidence type="ECO:0000259" key="1">
    <source>
        <dbReference type="PROSITE" id="PS50994"/>
    </source>
</evidence>
<proteinExistence type="predicted"/>
<dbReference type="OrthoDB" id="4281720at2"/>
<dbReference type="PROSITE" id="PS50994">
    <property type="entry name" value="INTEGRASE"/>
    <property type="match status" value="1"/>
</dbReference>
<dbReference type="InterPro" id="IPR012337">
    <property type="entry name" value="RNaseH-like_sf"/>
</dbReference>
<dbReference type="InterPro" id="IPR036397">
    <property type="entry name" value="RNaseH_sf"/>
</dbReference>
<dbReference type="KEGG" id="erz:ER308_02280"/>
<dbReference type="PANTHER" id="PTHR46889:SF4">
    <property type="entry name" value="TRANSPOSASE INSO FOR INSERTION SEQUENCE ELEMENT IS911B-RELATED"/>
    <property type="match status" value="1"/>
</dbReference>
<name>A0A411YBD1_9ACTN</name>
<keyword evidence="3" id="KW-1185">Reference proteome</keyword>